<dbReference type="AlphaFoldDB" id="A0A4V3DLI3"/>
<keyword evidence="2" id="KW-0732">Signal</keyword>
<dbReference type="GO" id="GO:0015562">
    <property type="term" value="F:efflux transmembrane transporter activity"/>
    <property type="evidence" value="ECO:0007669"/>
    <property type="project" value="InterPro"/>
</dbReference>
<dbReference type="PANTHER" id="PTHR30203">
    <property type="entry name" value="OUTER MEMBRANE CATION EFFLUX PROTEIN"/>
    <property type="match status" value="1"/>
</dbReference>
<accession>A0A4V3DLI3</accession>
<evidence type="ECO:0000313" key="4">
    <source>
        <dbReference type="Proteomes" id="UP000295293"/>
    </source>
</evidence>
<dbReference type="Pfam" id="PF02321">
    <property type="entry name" value="OEP"/>
    <property type="match status" value="2"/>
</dbReference>
<gene>
    <name evidence="3" type="ORF">DFR29_11569</name>
</gene>
<evidence type="ECO:0000313" key="3">
    <source>
        <dbReference type="EMBL" id="TDR39681.1"/>
    </source>
</evidence>
<comment type="similarity">
    <text evidence="1">Belongs to the outer membrane factor (OMF) (TC 1.B.17) family.</text>
</comment>
<dbReference type="Proteomes" id="UP000295293">
    <property type="component" value="Unassembled WGS sequence"/>
</dbReference>
<dbReference type="InterPro" id="IPR003423">
    <property type="entry name" value="OMP_efflux"/>
</dbReference>
<sequence length="419" mass="43749">MTPLPRLFAVLALAALWAARAADAAPPPDVGAETPLTLQETLRRVAEQGPQSALADATLRSAEANVGVARQLPNPTLSVEAENIGGTGAYSGGQLRETTTSLAWPLELGGKRAARVRAAEAERTAAVLGADAARADAVLQATEIFIEAAAGERRLVLARERLRLAETGVNAARARVRAGKASPIDEQRAEVVRLNAEVAVGQAQRTVDLARATFARWTGTPGAVPRAAWFETVEGDVSPETDTPPALALAEAEVAAADARLSVARRARIPDLTLSAGVRRFAAVDDRATVVGIALPFPVFSSGRAGVAKARADLDASEARQRTIALDYGRAAASAQAELDNARAAAQTAGGPALAAAEEAARIARLGYEAGKFSQLDLLEAERVLAETRGGAVQALTDFHLARARLIRLQGRADPLFKD</sequence>
<evidence type="ECO:0000256" key="2">
    <source>
        <dbReference type="SAM" id="SignalP"/>
    </source>
</evidence>
<feature type="signal peptide" evidence="2">
    <location>
        <begin position="1"/>
        <end position="24"/>
    </location>
</feature>
<dbReference type="Gene3D" id="1.20.1600.10">
    <property type="entry name" value="Outer membrane efflux proteins (OEP)"/>
    <property type="match status" value="1"/>
</dbReference>
<feature type="chain" id="PRO_5020455466" evidence="2">
    <location>
        <begin position="25"/>
        <end position="419"/>
    </location>
</feature>
<dbReference type="EMBL" id="SNZH01000015">
    <property type="protein sequence ID" value="TDR39681.1"/>
    <property type="molecule type" value="Genomic_DNA"/>
</dbReference>
<protein>
    <submittedName>
        <fullName evidence="3">Cobalt-zinc-cadmium efflux system outer membrane protein</fullName>
    </submittedName>
</protein>
<dbReference type="OrthoDB" id="9791261at2"/>
<dbReference type="PANTHER" id="PTHR30203:SF24">
    <property type="entry name" value="BLR4935 PROTEIN"/>
    <property type="match status" value="1"/>
</dbReference>
<keyword evidence="4" id="KW-1185">Reference proteome</keyword>
<dbReference type="InterPro" id="IPR010131">
    <property type="entry name" value="MdtP/NodT-like"/>
</dbReference>
<evidence type="ECO:0000256" key="1">
    <source>
        <dbReference type="ARBA" id="ARBA00007613"/>
    </source>
</evidence>
<comment type="caution">
    <text evidence="3">The sequence shown here is derived from an EMBL/GenBank/DDBJ whole genome shotgun (WGS) entry which is preliminary data.</text>
</comment>
<dbReference type="SUPFAM" id="SSF56954">
    <property type="entry name" value="Outer membrane efflux proteins (OEP)"/>
    <property type="match status" value="1"/>
</dbReference>
<proteinExistence type="inferred from homology"/>
<name>A0A4V3DLI3_9GAMM</name>
<organism evidence="3 4">
    <name type="scientific">Tahibacter aquaticus</name>
    <dbReference type="NCBI Taxonomy" id="520092"/>
    <lineage>
        <taxon>Bacteria</taxon>
        <taxon>Pseudomonadati</taxon>
        <taxon>Pseudomonadota</taxon>
        <taxon>Gammaproteobacteria</taxon>
        <taxon>Lysobacterales</taxon>
        <taxon>Rhodanobacteraceae</taxon>
        <taxon>Tahibacter</taxon>
    </lineage>
</organism>
<reference evidence="3 4" key="1">
    <citation type="submission" date="2019-03" db="EMBL/GenBank/DDBJ databases">
        <title>Genomic Encyclopedia of Type Strains, Phase IV (KMG-IV): sequencing the most valuable type-strain genomes for metagenomic binning, comparative biology and taxonomic classification.</title>
        <authorList>
            <person name="Goeker M."/>
        </authorList>
    </citation>
    <scope>NUCLEOTIDE SEQUENCE [LARGE SCALE GENOMIC DNA]</scope>
    <source>
        <strain evidence="3 4">DSM 21667</strain>
    </source>
</reference>